<organism evidence="2 3">
    <name type="scientific">Pyronema omphalodes (strain CBS 100304)</name>
    <name type="common">Pyronema confluens</name>
    <dbReference type="NCBI Taxonomy" id="1076935"/>
    <lineage>
        <taxon>Eukaryota</taxon>
        <taxon>Fungi</taxon>
        <taxon>Dikarya</taxon>
        <taxon>Ascomycota</taxon>
        <taxon>Pezizomycotina</taxon>
        <taxon>Pezizomycetes</taxon>
        <taxon>Pezizales</taxon>
        <taxon>Pyronemataceae</taxon>
        <taxon>Pyronema</taxon>
    </lineage>
</organism>
<sequence>MDSGDSPSSSRSQSPLLPAGEPGTCTIYFPHQQPNTAQYQTWLANRNKGPVNDPVTFIESSKYNSRGFICYECGRSKEWEDVMAGVGMRVNSGFVVEEMGGLSLGINSAADPDTTERPAGEYAGLPGLNTAMQNVTSSPVSYRASESLPLRPAGVQLELVTNSTINRFSDPGPVATAPPPIPPRKRPVPEILKHRVEQFASFEHSPNHNCKPDRASVVGIWGDGELVRDIRDWTQWAVDVQFAMKKPMRWEKWVGPGLFNEKSGNAYQMGICGELVGYDGDWMGLQSGTARWNE</sequence>
<accession>U4LP53</accession>
<dbReference type="EMBL" id="HF935534">
    <property type="protein sequence ID" value="CCX31115.1"/>
    <property type="molecule type" value="Genomic_DNA"/>
</dbReference>
<protein>
    <submittedName>
        <fullName evidence="2">Uncharacterized protein</fullName>
    </submittedName>
</protein>
<dbReference type="OrthoDB" id="10510856at2759"/>
<name>U4LP53_PYROM</name>
<evidence type="ECO:0000313" key="2">
    <source>
        <dbReference type="EMBL" id="CCX31115.1"/>
    </source>
</evidence>
<reference evidence="2 3" key="1">
    <citation type="journal article" date="2013" name="PLoS Genet.">
        <title>The genome and development-dependent transcriptomes of Pyronema confluens: a window into fungal evolution.</title>
        <authorList>
            <person name="Traeger S."/>
            <person name="Altegoer F."/>
            <person name="Freitag M."/>
            <person name="Gabaldon T."/>
            <person name="Kempken F."/>
            <person name="Kumar A."/>
            <person name="Marcet-Houben M."/>
            <person name="Poggeler S."/>
            <person name="Stajich J.E."/>
            <person name="Nowrousian M."/>
        </authorList>
    </citation>
    <scope>NUCLEOTIDE SEQUENCE [LARGE SCALE GENOMIC DNA]</scope>
    <source>
        <strain evidence="3">CBS 100304</strain>
        <tissue evidence="2">Vegetative mycelium</tissue>
    </source>
</reference>
<keyword evidence="3" id="KW-1185">Reference proteome</keyword>
<dbReference type="AlphaFoldDB" id="U4LP53"/>
<dbReference type="Proteomes" id="UP000018144">
    <property type="component" value="Unassembled WGS sequence"/>
</dbReference>
<gene>
    <name evidence="2" type="ORF">PCON_09943</name>
</gene>
<feature type="region of interest" description="Disordered" evidence="1">
    <location>
        <begin position="1"/>
        <end position="23"/>
    </location>
</feature>
<evidence type="ECO:0000256" key="1">
    <source>
        <dbReference type="SAM" id="MobiDB-lite"/>
    </source>
</evidence>
<proteinExistence type="predicted"/>
<feature type="compositionally biased region" description="Low complexity" evidence="1">
    <location>
        <begin position="1"/>
        <end position="14"/>
    </location>
</feature>
<evidence type="ECO:0000313" key="3">
    <source>
        <dbReference type="Proteomes" id="UP000018144"/>
    </source>
</evidence>